<keyword evidence="9 10" id="KW-0539">Nucleus</keyword>
<dbReference type="PANTHER" id="PTHR12595">
    <property type="entry name" value="POS9-ACTIVATING FACTOR FAP7-RELATED"/>
    <property type="match status" value="1"/>
</dbReference>
<dbReference type="AlphaFoldDB" id="Q75CR9"/>
<keyword evidence="2 10" id="KW-0963">Cytoplasm</keyword>
<dbReference type="GO" id="GO:0005737">
    <property type="term" value="C:cytoplasm"/>
    <property type="evidence" value="ECO:0000318"/>
    <property type="project" value="GO_Central"/>
</dbReference>
<dbReference type="OrthoDB" id="10251185at2759"/>
<dbReference type="Proteomes" id="UP000000591">
    <property type="component" value="Chromosome III"/>
</dbReference>
<dbReference type="HOGENOM" id="CLU_079096_3_0_1"/>
<keyword evidence="3 10" id="KW-0690">Ribosome biogenesis</keyword>
<dbReference type="Pfam" id="PF13238">
    <property type="entry name" value="AAA_18"/>
    <property type="match status" value="1"/>
</dbReference>
<comment type="function">
    <text evidence="10">Broad-specificity nucleoside monophosphate (NMP) kinase that catalyzes the reversible transfer of the terminal phosphate group between nucleoside triphosphates and monophosphates. Has also ATPase activity. Involved in the late cytoplasmic maturation steps of the 40S ribosomal particles, specifically 18S rRNA maturation. While NMP activity is not required for ribosome maturation, ATPase activity is. Associates transiently with small ribosomal subunit protein uS11. ATP hydrolysis breaks the interaction with uS11. May temporarily remove uS11 from the ribosome to enable a conformational change of the ribosomal RNA that is needed for the final maturation step of the small ribosomal subunit. Its NMP activity may have a role in nuclear energy homeostasis.</text>
</comment>
<sequence>MQQTRCRPNILVSGTPGCGKSTTCELLQRHLPDYQYFNISDFAREHNCYDGYDEARKSHIVDEDRLLDELEPLLRRGGAIVDWHVNDIFPERLIDLVVVLRCDNAILHDRLQKRGYHSSKIEENIDAEIMGVVLQDALDSYVREIVVELQSDDTEQMQQNVDRIAAWEANWVSEHPDGVSNALQQHAGSDASSSEADSDGVSDAGDSDGDGDGDSTQDN</sequence>
<comment type="subunit">
    <text evidence="10">Interacts with small ribosomal subunit protein uS11. Not a structural component of 43S pre-ribosomes, but transiently interacts with them by binding to uS11.</text>
</comment>
<dbReference type="GO" id="GO:0004017">
    <property type="term" value="F:AMP kinase activity"/>
    <property type="evidence" value="ECO:0000318"/>
    <property type="project" value="GO_Central"/>
</dbReference>
<dbReference type="STRING" id="284811.Q75CR9"/>
<organism evidence="12 13">
    <name type="scientific">Eremothecium gossypii (strain ATCC 10895 / CBS 109.51 / FGSC 9923 / NRRL Y-1056)</name>
    <name type="common">Yeast</name>
    <name type="synonym">Ashbya gossypii</name>
    <dbReference type="NCBI Taxonomy" id="284811"/>
    <lineage>
        <taxon>Eukaryota</taxon>
        <taxon>Fungi</taxon>
        <taxon>Dikarya</taxon>
        <taxon>Ascomycota</taxon>
        <taxon>Saccharomycotina</taxon>
        <taxon>Saccharomycetes</taxon>
        <taxon>Saccharomycetales</taxon>
        <taxon>Saccharomycetaceae</taxon>
        <taxon>Eremothecium</taxon>
    </lineage>
</organism>
<dbReference type="EC" id="2.7.4.3" evidence="10"/>
<dbReference type="GO" id="GO:0005634">
    <property type="term" value="C:nucleus"/>
    <property type="evidence" value="ECO:0000318"/>
    <property type="project" value="GO_Central"/>
</dbReference>
<evidence type="ECO:0000256" key="11">
    <source>
        <dbReference type="SAM" id="MobiDB-lite"/>
    </source>
</evidence>
<feature type="binding site" evidence="10">
    <location>
        <position position="22"/>
    </location>
    <ligand>
        <name>ATP</name>
        <dbReference type="ChEBI" id="CHEBI:30616"/>
    </ligand>
</feature>
<evidence type="ECO:0000256" key="8">
    <source>
        <dbReference type="ARBA" id="ARBA00022840"/>
    </source>
</evidence>
<reference evidence="12 13" key="1">
    <citation type="journal article" date="2004" name="Science">
        <title>The Ashbya gossypii genome as a tool for mapping the ancient Saccharomyces cerevisiae genome.</title>
        <authorList>
            <person name="Dietrich F.S."/>
            <person name="Voegeli S."/>
            <person name="Brachat S."/>
            <person name="Lerch A."/>
            <person name="Gates K."/>
            <person name="Steiner S."/>
            <person name="Mohr C."/>
            <person name="Pohlmann R."/>
            <person name="Luedi P."/>
            <person name="Choi S."/>
            <person name="Wing R.A."/>
            <person name="Flavier A."/>
            <person name="Gaffney T.D."/>
            <person name="Philippsen P."/>
        </authorList>
    </citation>
    <scope>NUCLEOTIDE SEQUENCE [LARGE SCALE GENOMIC DNA]</scope>
    <source>
        <strain evidence="13">ATCC 10895 / CBS 109.51 / FGSC 9923 / NRRL Y-1056</strain>
    </source>
</reference>
<accession>Q75CR9</accession>
<dbReference type="InParanoid" id="Q75CR9"/>
<feature type="binding site" evidence="10">
    <location>
        <position position="21"/>
    </location>
    <ligand>
        <name>ATP</name>
        <dbReference type="ChEBI" id="CHEBI:30616"/>
    </ligand>
</feature>
<dbReference type="GO" id="GO:0005524">
    <property type="term" value="F:ATP binding"/>
    <property type="evidence" value="ECO:0000318"/>
    <property type="project" value="GO_Central"/>
</dbReference>
<dbReference type="FunFam" id="3.40.50.300:FF:000372">
    <property type="entry name" value="Adenylate kinase isoenzyme 6 homolog"/>
    <property type="match status" value="1"/>
</dbReference>
<evidence type="ECO:0000256" key="7">
    <source>
        <dbReference type="ARBA" id="ARBA00022777"/>
    </source>
</evidence>
<dbReference type="HAMAP" id="MF_00039">
    <property type="entry name" value="Adenylate_kinase_AK6"/>
    <property type="match status" value="1"/>
</dbReference>
<dbReference type="InterPro" id="IPR027417">
    <property type="entry name" value="P-loop_NTPase"/>
</dbReference>
<evidence type="ECO:0000256" key="6">
    <source>
        <dbReference type="ARBA" id="ARBA00022741"/>
    </source>
</evidence>
<dbReference type="RefSeq" id="NP_983254.1">
    <property type="nucleotide sequence ID" value="NM_208607.1"/>
</dbReference>
<dbReference type="SUPFAM" id="SSF52540">
    <property type="entry name" value="P-loop containing nucleoside triphosphate hydrolases"/>
    <property type="match status" value="1"/>
</dbReference>
<protein>
    <recommendedName>
        <fullName evidence="10">Adenylate kinase isoenzyme 6 homolog</fullName>
        <shortName evidence="10">AK6</shortName>
        <ecNumber evidence="10">2.7.4.3</ecNumber>
    </recommendedName>
    <alternativeName>
        <fullName evidence="10">Dual activity adenylate kinase/ATPase</fullName>
        <shortName evidence="10">AK/ATPase</shortName>
    </alternativeName>
</protein>
<evidence type="ECO:0000256" key="9">
    <source>
        <dbReference type="ARBA" id="ARBA00023242"/>
    </source>
</evidence>
<evidence type="ECO:0000313" key="12">
    <source>
        <dbReference type="EMBL" id="AAS51078.1"/>
    </source>
</evidence>
<dbReference type="GO" id="GO:0016887">
    <property type="term" value="F:ATP hydrolysis activity"/>
    <property type="evidence" value="ECO:0007669"/>
    <property type="project" value="UniProtKB-UniRule"/>
</dbReference>
<evidence type="ECO:0000256" key="5">
    <source>
        <dbReference type="ARBA" id="ARBA00022679"/>
    </source>
</evidence>
<comment type="similarity">
    <text evidence="10">Belongs to the adenylate kinase family. AK6 subfamily.</text>
</comment>
<reference evidence="13" key="2">
    <citation type="journal article" date="2013" name="G3 (Bethesda)">
        <title>Genomes of Ashbya fungi isolated from insects reveal four mating-type loci, numerous translocations, lack of transposons, and distinct gene duplications.</title>
        <authorList>
            <person name="Dietrich F.S."/>
            <person name="Voegeli S."/>
            <person name="Kuo S."/>
            <person name="Philippsen P."/>
        </authorList>
    </citation>
    <scope>GENOME REANNOTATION</scope>
    <source>
        <strain evidence="13">ATCC 10895 / CBS 109.51 / FGSC 9923 / NRRL Y-1056</strain>
    </source>
</reference>
<feature type="compositionally biased region" description="Acidic residues" evidence="11">
    <location>
        <begin position="196"/>
        <end position="219"/>
    </location>
</feature>
<proteinExistence type="inferred from homology"/>
<evidence type="ECO:0000256" key="2">
    <source>
        <dbReference type="ARBA" id="ARBA00022490"/>
    </source>
</evidence>
<dbReference type="eggNOG" id="KOG3347">
    <property type="taxonomic scope" value="Eukaryota"/>
</dbReference>
<dbReference type="Gene3D" id="3.40.50.300">
    <property type="entry name" value="P-loop containing nucleotide triphosphate hydrolases"/>
    <property type="match status" value="1"/>
</dbReference>
<dbReference type="OMA" id="QCEIFGT"/>
<evidence type="ECO:0000256" key="1">
    <source>
        <dbReference type="ARBA" id="ARBA00000582"/>
    </source>
</evidence>
<evidence type="ECO:0000256" key="4">
    <source>
        <dbReference type="ARBA" id="ARBA00022552"/>
    </source>
</evidence>
<keyword evidence="8 10" id="KW-0067">ATP-binding</keyword>
<dbReference type="FunCoup" id="Q75CR9">
    <property type="interactions" value="868"/>
</dbReference>
<keyword evidence="6 10" id="KW-0547">Nucleotide-binding</keyword>
<feature type="region of interest" description="NMPbind" evidence="10">
    <location>
        <begin position="38"/>
        <end position="61"/>
    </location>
</feature>
<feature type="region of interest" description="Disordered" evidence="11">
    <location>
        <begin position="176"/>
        <end position="219"/>
    </location>
</feature>
<dbReference type="EMBL" id="AE016816">
    <property type="protein sequence ID" value="AAS51078.1"/>
    <property type="molecule type" value="Genomic_DNA"/>
</dbReference>
<comment type="catalytic activity">
    <reaction evidence="1 10">
        <text>AMP + ATP = 2 ADP</text>
        <dbReference type="Rhea" id="RHEA:12973"/>
        <dbReference type="ChEBI" id="CHEBI:30616"/>
        <dbReference type="ChEBI" id="CHEBI:456215"/>
        <dbReference type="ChEBI" id="CHEBI:456216"/>
        <dbReference type="EC" id="2.7.4.3"/>
    </reaction>
</comment>
<gene>
    <name evidence="12" type="ORF">AGOS_ACL150W</name>
</gene>
<evidence type="ECO:0000256" key="10">
    <source>
        <dbReference type="HAMAP-Rule" id="MF_03173"/>
    </source>
</evidence>
<feature type="binding site" evidence="10">
    <location>
        <position position="19"/>
    </location>
    <ligand>
        <name>ATP</name>
        <dbReference type="ChEBI" id="CHEBI:30616"/>
    </ligand>
</feature>
<feature type="region of interest" description="LID" evidence="10">
    <location>
        <begin position="113"/>
        <end position="123"/>
    </location>
</feature>
<comment type="subcellular location">
    <subcellularLocation>
        <location evidence="10">Cytoplasm</location>
    </subcellularLocation>
    <subcellularLocation>
        <location evidence="10">Nucleus</location>
    </subcellularLocation>
</comment>
<dbReference type="KEGG" id="ago:AGOS_ACL150W"/>
<comment type="caution">
    <text evidence="10">Lacks conserved residue(s) required for the propagation of feature annotation.</text>
</comment>
<keyword evidence="13" id="KW-1185">Reference proteome</keyword>
<evidence type="ECO:0000256" key="3">
    <source>
        <dbReference type="ARBA" id="ARBA00022517"/>
    </source>
</evidence>
<feature type="binding site" evidence="10">
    <location>
        <position position="114"/>
    </location>
    <ligand>
        <name>ATP</name>
        <dbReference type="ChEBI" id="CHEBI:30616"/>
    </ligand>
</feature>
<keyword evidence="4 10" id="KW-0698">rRNA processing</keyword>
<feature type="binding site" evidence="10">
    <location>
        <position position="17"/>
    </location>
    <ligand>
        <name>ATP</name>
        <dbReference type="ChEBI" id="CHEBI:30616"/>
    </ligand>
</feature>
<dbReference type="GeneID" id="4619374"/>
<dbReference type="PANTHER" id="PTHR12595:SF0">
    <property type="entry name" value="ADENYLATE KINASE ISOENZYME 6"/>
    <property type="match status" value="1"/>
</dbReference>
<dbReference type="GO" id="GO:0034599">
    <property type="term" value="P:cellular response to oxidative stress"/>
    <property type="evidence" value="ECO:0007669"/>
    <property type="project" value="EnsemblFungi"/>
</dbReference>
<comment type="catalytic activity">
    <reaction evidence="10">
        <text>ATP + H2O = ADP + phosphate + H(+)</text>
        <dbReference type="Rhea" id="RHEA:13065"/>
        <dbReference type="ChEBI" id="CHEBI:15377"/>
        <dbReference type="ChEBI" id="CHEBI:15378"/>
        <dbReference type="ChEBI" id="CHEBI:30616"/>
        <dbReference type="ChEBI" id="CHEBI:43474"/>
        <dbReference type="ChEBI" id="CHEBI:456216"/>
    </reaction>
</comment>
<keyword evidence="5 10" id="KW-0808">Transferase</keyword>
<dbReference type="GO" id="GO:0000462">
    <property type="term" value="P:maturation of SSU-rRNA from tricistronic rRNA transcript (SSU-rRNA, 5.8S rRNA, LSU-rRNA)"/>
    <property type="evidence" value="ECO:0007669"/>
    <property type="project" value="EnsemblFungi"/>
</dbReference>
<evidence type="ECO:0000313" key="13">
    <source>
        <dbReference type="Proteomes" id="UP000000591"/>
    </source>
</evidence>
<feature type="binding site" evidence="10">
    <location>
        <position position="20"/>
    </location>
    <ligand>
        <name>ATP</name>
        <dbReference type="ChEBI" id="CHEBI:30616"/>
    </ligand>
</feature>
<dbReference type="InterPro" id="IPR020618">
    <property type="entry name" value="Adenyl_kinase_AK6"/>
</dbReference>
<name>Q75CR9_EREGS</name>
<keyword evidence="7 10" id="KW-0418">Kinase</keyword>